<comment type="caution">
    <text evidence="2">The sequence shown here is derived from an EMBL/GenBank/DDBJ whole genome shotgun (WGS) entry which is preliminary data.</text>
</comment>
<feature type="compositionally biased region" description="Polar residues" evidence="1">
    <location>
        <begin position="1"/>
        <end position="10"/>
    </location>
</feature>
<organism evidence="2 3">
    <name type="scientific">Porites evermanni</name>
    <dbReference type="NCBI Taxonomy" id="104178"/>
    <lineage>
        <taxon>Eukaryota</taxon>
        <taxon>Metazoa</taxon>
        <taxon>Cnidaria</taxon>
        <taxon>Anthozoa</taxon>
        <taxon>Hexacorallia</taxon>
        <taxon>Scleractinia</taxon>
        <taxon>Fungiina</taxon>
        <taxon>Poritidae</taxon>
        <taxon>Porites</taxon>
    </lineage>
</organism>
<name>A0ABN8SIX0_9CNID</name>
<dbReference type="Proteomes" id="UP001159427">
    <property type="component" value="Unassembled WGS sequence"/>
</dbReference>
<feature type="region of interest" description="Disordered" evidence="1">
    <location>
        <begin position="79"/>
        <end position="103"/>
    </location>
</feature>
<feature type="compositionally biased region" description="Pro residues" evidence="1">
    <location>
        <begin position="13"/>
        <end position="27"/>
    </location>
</feature>
<evidence type="ECO:0000313" key="2">
    <source>
        <dbReference type="EMBL" id="CAH3191622.1"/>
    </source>
</evidence>
<evidence type="ECO:0000313" key="3">
    <source>
        <dbReference type="Proteomes" id="UP001159427"/>
    </source>
</evidence>
<accession>A0ABN8SIX0</accession>
<sequence length="103" mass="11297">MLTPQNSLHNLSCPPPHPTPPPPPEQRLPPIITDGNVEGVVSLTRDQIRYLKEMAKNGKISEKALSTIEEFIPGLLKENGQLSVTEDHQSESTGSESESDLEQ</sequence>
<gene>
    <name evidence="2" type="ORF">PEVE_00022157</name>
</gene>
<keyword evidence="3" id="KW-1185">Reference proteome</keyword>
<feature type="region of interest" description="Disordered" evidence="1">
    <location>
        <begin position="1"/>
        <end position="31"/>
    </location>
</feature>
<protein>
    <submittedName>
        <fullName evidence="2">Uncharacterized protein</fullName>
    </submittedName>
</protein>
<evidence type="ECO:0000256" key="1">
    <source>
        <dbReference type="SAM" id="MobiDB-lite"/>
    </source>
</evidence>
<proteinExistence type="predicted"/>
<dbReference type="EMBL" id="CALNXI010002964">
    <property type="protein sequence ID" value="CAH3191622.1"/>
    <property type="molecule type" value="Genomic_DNA"/>
</dbReference>
<reference evidence="2 3" key="1">
    <citation type="submission" date="2022-05" db="EMBL/GenBank/DDBJ databases">
        <authorList>
            <consortium name="Genoscope - CEA"/>
            <person name="William W."/>
        </authorList>
    </citation>
    <scope>NUCLEOTIDE SEQUENCE [LARGE SCALE GENOMIC DNA]</scope>
</reference>